<dbReference type="CDD" id="cd01960">
    <property type="entry name" value="nsLTP1"/>
    <property type="match status" value="1"/>
</dbReference>
<keyword evidence="5" id="KW-1185">Reference proteome</keyword>
<dbReference type="Proteomes" id="UP000636709">
    <property type="component" value="Unassembled WGS sequence"/>
</dbReference>
<proteinExistence type="inferred from homology"/>
<keyword evidence="2" id="KW-0732">Signal</keyword>
<dbReference type="EMBL" id="JACEFO010002240">
    <property type="protein sequence ID" value="KAF8671319.1"/>
    <property type="molecule type" value="Genomic_DNA"/>
</dbReference>
<dbReference type="InterPro" id="IPR000528">
    <property type="entry name" value="Plant_nsLTP"/>
</dbReference>
<evidence type="ECO:0000256" key="1">
    <source>
        <dbReference type="RuleBase" id="RU000628"/>
    </source>
</evidence>
<keyword evidence="1" id="KW-0813">Transport</keyword>
<dbReference type="InterPro" id="IPR016140">
    <property type="entry name" value="Bifunc_inhib/LTP/seed_store"/>
</dbReference>
<dbReference type="Gene3D" id="1.10.110.10">
    <property type="entry name" value="Plant lipid-transfer and hydrophobic proteins"/>
    <property type="match status" value="1"/>
</dbReference>
<feature type="domain" description="Bifunctional inhibitor/plant lipid transfer protein/seed storage helical" evidence="3">
    <location>
        <begin position="36"/>
        <end position="122"/>
    </location>
</feature>
<organism evidence="4 5">
    <name type="scientific">Digitaria exilis</name>
    <dbReference type="NCBI Taxonomy" id="1010633"/>
    <lineage>
        <taxon>Eukaryota</taxon>
        <taxon>Viridiplantae</taxon>
        <taxon>Streptophyta</taxon>
        <taxon>Embryophyta</taxon>
        <taxon>Tracheophyta</taxon>
        <taxon>Spermatophyta</taxon>
        <taxon>Magnoliopsida</taxon>
        <taxon>Liliopsida</taxon>
        <taxon>Poales</taxon>
        <taxon>Poaceae</taxon>
        <taxon>PACMAD clade</taxon>
        <taxon>Panicoideae</taxon>
        <taxon>Panicodae</taxon>
        <taxon>Paniceae</taxon>
        <taxon>Anthephorinae</taxon>
        <taxon>Digitaria</taxon>
    </lineage>
</organism>
<dbReference type="OrthoDB" id="1890443at2759"/>
<comment type="similarity">
    <text evidence="1">Belongs to the plant LTP family.</text>
</comment>
<evidence type="ECO:0000256" key="2">
    <source>
        <dbReference type="SAM" id="SignalP"/>
    </source>
</evidence>
<dbReference type="PANTHER" id="PTHR33076">
    <property type="entry name" value="NON-SPECIFIC LIPID-TRANSFER PROTEIN 2-RELATED"/>
    <property type="match status" value="1"/>
</dbReference>
<gene>
    <name evidence="4" type="ORF">HU200_050030</name>
</gene>
<dbReference type="AlphaFoldDB" id="A0A835E9C8"/>
<comment type="function">
    <text evidence="1">Plant non-specific lipid-transfer proteins transfer phospholipids as well as galactolipids across membranes. May play a role in wax or cutin deposition in the cell walls of expanding epidermal cells and certain secretory tissues.</text>
</comment>
<dbReference type="InterPro" id="IPR036312">
    <property type="entry name" value="Bifun_inhib/LTP/seed_sf"/>
</dbReference>
<sequence>MARPAGQAHQQVAVLVVVALCFLMMTTTVVSGGVSCGQVVGWVSPCISYAMGQQGTSPPPACCSGVKSLNDAAHNTADRQATCKCLKQATSVMHGLKPDLVAGIPSKCGVHIPYPISGSTDCSK</sequence>
<feature type="signal peptide" evidence="2">
    <location>
        <begin position="1"/>
        <end position="32"/>
    </location>
</feature>
<comment type="caution">
    <text evidence="4">The sequence shown here is derived from an EMBL/GenBank/DDBJ whole genome shotgun (WGS) entry which is preliminary data.</text>
</comment>
<dbReference type="PRINTS" id="PR00382">
    <property type="entry name" value="LIPIDTRNSFER"/>
</dbReference>
<feature type="chain" id="PRO_5032896777" description="Non-specific lipid-transfer protein" evidence="2">
    <location>
        <begin position="33"/>
        <end position="124"/>
    </location>
</feature>
<keyword evidence="1" id="KW-0446">Lipid-binding</keyword>
<evidence type="ECO:0000313" key="4">
    <source>
        <dbReference type="EMBL" id="KAF8671319.1"/>
    </source>
</evidence>
<name>A0A835E9C8_9POAL</name>
<dbReference type="Pfam" id="PF00234">
    <property type="entry name" value="Tryp_alpha_amyl"/>
    <property type="match status" value="1"/>
</dbReference>
<evidence type="ECO:0000259" key="3">
    <source>
        <dbReference type="SMART" id="SM00499"/>
    </source>
</evidence>
<dbReference type="GO" id="GO:0006869">
    <property type="term" value="P:lipid transport"/>
    <property type="evidence" value="ECO:0007669"/>
    <property type="project" value="InterPro"/>
</dbReference>
<accession>A0A835E9C8</accession>
<dbReference type="SUPFAM" id="SSF47699">
    <property type="entry name" value="Bifunctional inhibitor/lipid-transfer protein/seed storage 2S albumin"/>
    <property type="match status" value="1"/>
</dbReference>
<protein>
    <recommendedName>
        <fullName evidence="1">Non-specific lipid-transfer protein</fullName>
    </recommendedName>
</protein>
<reference evidence="4" key="1">
    <citation type="submission" date="2020-07" db="EMBL/GenBank/DDBJ databases">
        <title>Genome sequence and genetic diversity analysis of an under-domesticated orphan crop, white fonio (Digitaria exilis).</title>
        <authorList>
            <person name="Bennetzen J.L."/>
            <person name="Chen S."/>
            <person name="Ma X."/>
            <person name="Wang X."/>
            <person name="Yssel A.E.J."/>
            <person name="Chaluvadi S.R."/>
            <person name="Johnson M."/>
            <person name="Gangashetty P."/>
            <person name="Hamidou F."/>
            <person name="Sanogo M.D."/>
            <person name="Zwaenepoel A."/>
            <person name="Wallace J."/>
            <person name="Van De Peer Y."/>
            <person name="Van Deynze A."/>
        </authorList>
    </citation>
    <scope>NUCLEOTIDE SEQUENCE</scope>
    <source>
        <tissue evidence="4">Leaves</tissue>
    </source>
</reference>
<evidence type="ECO:0000313" key="5">
    <source>
        <dbReference type="Proteomes" id="UP000636709"/>
    </source>
</evidence>
<dbReference type="SMART" id="SM00499">
    <property type="entry name" value="AAI"/>
    <property type="match status" value="1"/>
</dbReference>
<dbReference type="Gramene" id="Dexi8A01G0000860.1">
    <property type="protein sequence ID" value="Dexi8A01G0000860.1:cds"/>
    <property type="gene ID" value="Dexi8A01G0000860"/>
</dbReference>
<dbReference type="GO" id="GO:0008289">
    <property type="term" value="F:lipid binding"/>
    <property type="evidence" value="ECO:0007669"/>
    <property type="project" value="UniProtKB-KW"/>
</dbReference>